<accession>A0A0A8Y0V6</accession>
<sequence>MLYTIHTIKFKIHMLLSMCNLVIGKSYKNFKLKVIFSSCSI</sequence>
<protein>
    <submittedName>
        <fullName evidence="1">Uncharacterized protein</fullName>
    </submittedName>
</protein>
<name>A0A0A8Y0V6_ARUDO</name>
<reference evidence="1" key="1">
    <citation type="submission" date="2014-09" db="EMBL/GenBank/DDBJ databases">
        <authorList>
            <person name="Magalhaes I.L.F."/>
            <person name="Oliveira U."/>
            <person name="Santos F.R."/>
            <person name="Vidigal T.H.D.A."/>
            <person name="Brescovit A.D."/>
            <person name="Santos A.J."/>
        </authorList>
    </citation>
    <scope>NUCLEOTIDE SEQUENCE</scope>
    <source>
        <tissue evidence="1">Shoot tissue taken approximately 20 cm above the soil surface</tissue>
    </source>
</reference>
<dbReference type="EMBL" id="GBRH01278264">
    <property type="protein sequence ID" value="JAD19631.1"/>
    <property type="molecule type" value="Transcribed_RNA"/>
</dbReference>
<proteinExistence type="predicted"/>
<reference evidence="1" key="2">
    <citation type="journal article" date="2015" name="Data Brief">
        <title>Shoot transcriptome of the giant reed, Arundo donax.</title>
        <authorList>
            <person name="Barrero R.A."/>
            <person name="Guerrero F.D."/>
            <person name="Moolhuijzen P."/>
            <person name="Goolsby J.A."/>
            <person name="Tidwell J."/>
            <person name="Bellgard S.E."/>
            <person name="Bellgard M.I."/>
        </authorList>
    </citation>
    <scope>NUCLEOTIDE SEQUENCE</scope>
    <source>
        <tissue evidence="1">Shoot tissue taken approximately 20 cm above the soil surface</tissue>
    </source>
</reference>
<evidence type="ECO:0000313" key="1">
    <source>
        <dbReference type="EMBL" id="JAD19631.1"/>
    </source>
</evidence>
<dbReference type="AlphaFoldDB" id="A0A0A8Y0V6"/>
<organism evidence="1">
    <name type="scientific">Arundo donax</name>
    <name type="common">Giant reed</name>
    <name type="synonym">Donax arundinaceus</name>
    <dbReference type="NCBI Taxonomy" id="35708"/>
    <lineage>
        <taxon>Eukaryota</taxon>
        <taxon>Viridiplantae</taxon>
        <taxon>Streptophyta</taxon>
        <taxon>Embryophyta</taxon>
        <taxon>Tracheophyta</taxon>
        <taxon>Spermatophyta</taxon>
        <taxon>Magnoliopsida</taxon>
        <taxon>Liliopsida</taxon>
        <taxon>Poales</taxon>
        <taxon>Poaceae</taxon>
        <taxon>PACMAD clade</taxon>
        <taxon>Arundinoideae</taxon>
        <taxon>Arundineae</taxon>
        <taxon>Arundo</taxon>
    </lineage>
</organism>